<evidence type="ECO:0000313" key="2">
    <source>
        <dbReference type="Proteomes" id="UP000249842"/>
    </source>
</evidence>
<dbReference type="EMBL" id="QFYP01000001">
    <property type="protein sequence ID" value="RAK60021.1"/>
    <property type="molecule type" value="Genomic_DNA"/>
</dbReference>
<dbReference type="InterPro" id="IPR038056">
    <property type="entry name" value="YjbR-like_sf"/>
</dbReference>
<dbReference type="Proteomes" id="UP000249842">
    <property type="component" value="Unassembled WGS sequence"/>
</dbReference>
<name>A0A328B0P9_9CAUL</name>
<keyword evidence="2" id="KW-1185">Reference proteome</keyword>
<protein>
    <submittedName>
        <fullName evidence="1">MmcQ/YjbR family DNA-binding protein</fullName>
    </submittedName>
</protein>
<organism evidence="1 2">
    <name type="scientific">Phenylobacterium hankyongense</name>
    <dbReference type="NCBI Taxonomy" id="1813876"/>
    <lineage>
        <taxon>Bacteria</taxon>
        <taxon>Pseudomonadati</taxon>
        <taxon>Pseudomonadota</taxon>
        <taxon>Alphaproteobacteria</taxon>
        <taxon>Caulobacterales</taxon>
        <taxon>Caulobacteraceae</taxon>
        <taxon>Phenylobacterium</taxon>
    </lineage>
</organism>
<accession>A0A328B0P9</accession>
<sequence>MSPEEMKAIVMSFPGAEEGMSYGSPSFKVNGKFFTRLRRDDQSMVLMDVSFDEREMLMEAEPATFHLTAHYKDYPCVLARIATLHPGSFRNFLDRRWRRIAPKKLVKERDAKVEA</sequence>
<gene>
    <name evidence="1" type="ORF">DJ021_09500</name>
</gene>
<comment type="caution">
    <text evidence="1">The sequence shown here is derived from an EMBL/GenBank/DDBJ whole genome shotgun (WGS) entry which is preliminary data.</text>
</comment>
<dbReference type="OrthoDB" id="954305at2"/>
<dbReference type="InterPro" id="IPR058532">
    <property type="entry name" value="YjbR/MT2646/Rv2570-like"/>
</dbReference>
<dbReference type="AlphaFoldDB" id="A0A328B0P9"/>
<evidence type="ECO:0000313" key="1">
    <source>
        <dbReference type="EMBL" id="RAK60021.1"/>
    </source>
</evidence>
<dbReference type="GO" id="GO:0003677">
    <property type="term" value="F:DNA binding"/>
    <property type="evidence" value="ECO:0007669"/>
    <property type="project" value="UniProtKB-KW"/>
</dbReference>
<proteinExistence type="predicted"/>
<reference evidence="2" key="1">
    <citation type="submission" date="2018-05" db="EMBL/GenBank/DDBJ databases">
        <authorList>
            <person name="Li X."/>
        </authorList>
    </citation>
    <scope>NUCLEOTIDE SEQUENCE [LARGE SCALE GENOMIC DNA]</scope>
    <source>
        <strain evidence="2">HKS-05</strain>
    </source>
</reference>
<dbReference type="Pfam" id="PF04237">
    <property type="entry name" value="YjbR"/>
    <property type="match status" value="1"/>
</dbReference>
<dbReference type="RefSeq" id="WP_111457314.1">
    <property type="nucleotide sequence ID" value="NZ_QFYP01000001.1"/>
</dbReference>
<dbReference type="SUPFAM" id="SSF142906">
    <property type="entry name" value="YjbR-like"/>
    <property type="match status" value="1"/>
</dbReference>
<keyword evidence="1" id="KW-0238">DNA-binding</keyword>